<comment type="caution">
    <text evidence="2">The sequence shown here is derived from an EMBL/GenBank/DDBJ whole genome shotgun (WGS) entry which is preliminary data.</text>
</comment>
<feature type="domain" description="F-box" evidence="1">
    <location>
        <begin position="8"/>
        <end position="43"/>
    </location>
</feature>
<keyword evidence="3" id="KW-1185">Reference proteome</keyword>
<accession>A0ABP9YSU2</accession>
<dbReference type="EMBL" id="BAABUK010000006">
    <property type="protein sequence ID" value="GAA5809928.1"/>
    <property type="molecule type" value="Genomic_DNA"/>
</dbReference>
<proteinExistence type="predicted"/>
<dbReference type="Pfam" id="PF12937">
    <property type="entry name" value="F-box-like"/>
    <property type="match status" value="1"/>
</dbReference>
<dbReference type="InterPro" id="IPR001810">
    <property type="entry name" value="F-box_dom"/>
</dbReference>
<dbReference type="InterPro" id="IPR036047">
    <property type="entry name" value="F-box-like_dom_sf"/>
</dbReference>
<reference evidence="2 3" key="1">
    <citation type="submission" date="2024-04" db="EMBL/GenBank/DDBJ databases">
        <title>genome sequences of Mucor flavus KT1a and Helicostylum pulchrum KT1b strains isolated from the surface of a dry-aged beef.</title>
        <authorList>
            <person name="Toyotome T."/>
            <person name="Hosono M."/>
            <person name="Torimaru M."/>
            <person name="Fukuda K."/>
            <person name="Mikami N."/>
        </authorList>
    </citation>
    <scope>NUCLEOTIDE SEQUENCE [LARGE SCALE GENOMIC DNA]</scope>
    <source>
        <strain evidence="2 3">KT1a</strain>
    </source>
</reference>
<name>A0ABP9YSU2_9FUNG</name>
<evidence type="ECO:0000313" key="3">
    <source>
        <dbReference type="Proteomes" id="UP001473302"/>
    </source>
</evidence>
<dbReference type="Proteomes" id="UP001473302">
    <property type="component" value="Unassembled WGS sequence"/>
</dbReference>
<protein>
    <recommendedName>
        <fullName evidence="1">F-box domain-containing protein</fullName>
    </recommendedName>
</protein>
<evidence type="ECO:0000259" key="1">
    <source>
        <dbReference type="Pfam" id="PF12937"/>
    </source>
</evidence>
<sequence length="425" mass="49515">MSITARDWRLPFEILEQIFQNIQEKEHLKVCLTVCKAWKFVAQQYFSPEISLKLELDELEALSEDILHFGQKVTVIKLITDEYTLIDDDDKHSWIHILVLSPNIASIQFLNHDNIAPFLKILLDPFMILNNLRIIAVRGLVFCPIDVQDIYLKANIRYRENITSLQVSTLTACRTFIEYGGRVEYISQFPCLTCIKVNSLFIPDEYELDRQNSRIDIKHLLKESPQLKEVKLYNCSKITSNWQDPNLVETITENVSLTSLKITVDEISAGTLKYLVVLLKDVEVLQLRIGSITPDETISENETMAILDNLTAYTSEMKKVQIDYAYNGNEFLLDFDLISEDYEHRVGLFGDDDDNDFDYNQNSDDYSGEYSDEYGNEYGNDYDNEVYMQDDMMDFYNEMGYDDYDGHMWAYDNDFSDDYNGEYGM</sequence>
<dbReference type="SUPFAM" id="SSF81383">
    <property type="entry name" value="F-box domain"/>
    <property type="match status" value="1"/>
</dbReference>
<organism evidence="2 3">
    <name type="scientific">Mucor flavus</name>
    <dbReference type="NCBI Taxonomy" id="439312"/>
    <lineage>
        <taxon>Eukaryota</taxon>
        <taxon>Fungi</taxon>
        <taxon>Fungi incertae sedis</taxon>
        <taxon>Mucoromycota</taxon>
        <taxon>Mucoromycotina</taxon>
        <taxon>Mucoromycetes</taxon>
        <taxon>Mucorales</taxon>
        <taxon>Mucorineae</taxon>
        <taxon>Mucoraceae</taxon>
        <taxon>Mucor</taxon>
    </lineage>
</organism>
<gene>
    <name evidence="2" type="ORF">MFLAVUS_003343</name>
</gene>
<evidence type="ECO:0000313" key="2">
    <source>
        <dbReference type="EMBL" id="GAA5809928.1"/>
    </source>
</evidence>